<dbReference type="Pfam" id="PF00117">
    <property type="entry name" value="GATase"/>
    <property type="match status" value="1"/>
</dbReference>
<organism evidence="2 3">
    <name type="scientific">Pseudophaeobacter arcticus</name>
    <dbReference type="NCBI Taxonomy" id="385492"/>
    <lineage>
        <taxon>Bacteria</taxon>
        <taxon>Pseudomonadati</taxon>
        <taxon>Pseudomonadota</taxon>
        <taxon>Alphaproteobacteria</taxon>
        <taxon>Rhodobacterales</taxon>
        <taxon>Paracoccaceae</taxon>
        <taxon>Pseudophaeobacter</taxon>
    </lineage>
</organism>
<dbReference type="PROSITE" id="PS51273">
    <property type="entry name" value="GATASE_TYPE_1"/>
    <property type="match status" value="1"/>
</dbReference>
<dbReference type="Proteomes" id="UP001441944">
    <property type="component" value="Unassembled WGS sequence"/>
</dbReference>
<reference evidence="2 3" key="1">
    <citation type="submission" date="2024-04" db="EMBL/GenBank/DDBJ databases">
        <title>Draft genome sequence of Pseudophaeobacter arcticus NBRC 116598.</title>
        <authorList>
            <person name="Miyakawa T."/>
            <person name="Kusuya Y."/>
            <person name="Miura T."/>
        </authorList>
    </citation>
    <scope>NUCLEOTIDE SEQUENCE [LARGE SCALE GENOMIC DNA]</scope>
    <source>
        <strain evidence="2 3">SU-CL00105</strain>
    </source>
</reference>
<dbReference type="PRINTS" id="PR00099">
    <property type="entry name" value="CPSGATASE"/>
</dbReference>
<dbReference type="Gene3D" id="3.40.50.880">
    <property type="match status" value="1"/>
</dbReference>
<keyword evidence="3" id="KW-1185">Reference proteome</keyword>
<sequence length="234" mass="25534">MHLAIMVTNTDNSSFAAQHPLDAEKFTRLVHLARPDWQATAFQIHEGQFPTDLDAFDGVLITGSPASTRSGLPWIAPLLELIQQIETAQLPLFGACFGHQAIALALGGSVGKNPNGWVHGLIPNQMRARPTWTQPLPANFKLYGSHSECVTQLPAQARESATSTGLNAGFFIGNHIWTSQHHPEMSPDFIAALTQEMRDDLGPEHYAQAQNSLSQPADQAAFAESLARFFEQAQ</sequence>
<dbReference type="CDD" id="cd01741">
    <property type="entry name" value="GATase1_1"/>
    <property type="match status" value="1"/>
</dbReference>
<proteinExistence type="predicted"/>
<dbReference type="InterPro" id="IPR029062">
    <property type="entry name" value="Class_I_gatase-like"/>
</dbReference>
<evidence type="ECO:0000313" key="3">
    <source>
        <dbReference type="Proteomes" id="UP001441944"/>
    </source>
</evidence>
<evidence type="ECO:0000259" key="1">
    <source>
        <dbReference type="Pfam" id="PF00117"/>
    </source>
</evidence>
<dbReference type="PANTHER" id="PTHR42695:SF5">
    <property type="entry name" value="GLUTAMINE AMIDOTRANSFERASE YLR126C-RELATED"/>
    <property type="match status" value="1"/>
</dbReference>
<keyword evidence="2" id="KW-0315">Glutamine amidotransferase</keyword>
<comment type="caution">
    <text evidence="2">The sequence shown here is derived from an EMBL/GenBank/DDBJ whole genome shotgun (WGS) entry which is preliminary data.</text>
</comment>
<dbReference type="PANTHER" id="PTHR42695">
    <property type="entry name" value="GLUTAMINE AMIDOTRANSFERASE YLR126C-RELATED"/>
    <property type="match status" value="1"/>
</dbReference>
<evidence type="ECO:0000313" key="2">
    <source>
        <dbReference type="EMBL" id="GAA6195912.1"/>
    </source>
</evidence>
<feature type="domain" description="Glutamine amidotransferase" evidence="1">
    <location>
        <begin position="52"/>
        <end position="187"/>
    </location>
</feature>
<name>A0ABQ0AJ71_9RHOB</name>
<accession>A0ABQ0AJ71</accession>
<dbReference type="InterPro" id="IPR017926">
    <property type="entry name" value="GATASE"/>
</dbReference>
<dbReference type="EMBL" id="BAABWU010000003">
    <property type="protein sequence ID" value="GAA6195912.1"/>
    <property type="molecule type" value="Genomic_DNA"/>
</dbReference>
<dbReference type="SUPFAM" id="SSF52317">
    <property type="entry name" value="Class I glutamine amidotransferase-like"/>
    <property type="match status" value="1"/>
</dbReference>
<gene>
    <name evidence="2" type="ORF">NBRC116598_13560</name>
</gene>
<dbReference type="InterPro" id="IPR044992">
    <property type="entry name" value="ChyE-like"/>
</dbReference>
<protein>
    <submittedName>
        <fullName evidence="2">Glutamine amidotransferase</fullName>
    </submittedName>
</protein>